<organism evidence="3 4">
    <name type="scientific">Kingdonia uniflora</name>
    <dbReference type="NCBI Taxonomy" id="39325"/>
    <lineage>
        <taxon>Eukaryota</taxon>
        <taxon>Viridiplantae</taxon>
        <taxon>Streptophyta</taxon>
        <taxon>Embryophyta</taxon>
        <taxon>Tracheophyta</taxon>
        <taxon>Spermatophyta</taxon>
        <taxon>Magnoliopsida</taxon>
        <taxon>Ranunculales</taxon>
        <taxon>Circaeasteraceae</taxon>
        <taxon>Kingdonia</taxon>
    </lineage>
</organism>
<evidence type="ECO:0000256" key="2">
    <source>
        <dbReference type="SAM" id="Phobius"/>
    </source>
</evidence>
<evidence type="ECO:0000256" key="1">
    <source>
        <dbReference type="SAM" id="MobiDB-lite"/>
    </source>
</evidence>
<feature type="compositionally biased region" description="Low complexity" evidence="1">
    <location>
        <begin position="82"/>
        <end position="91"/>
    </location>
</feature>
<evidence type="ECO:0008006" key="5">
    <source>
        <dbReference type="Google" id="ProtNLM"/>
    </source>
</evidence>
<feature type="region of interest" description="Disordered" evidence="1">
    <location>
        <begin position="1"/>
        <end position="23"/>
    </location>
</feature>
<evidence type="ECO:0000313" key="3">
    <source>
        <dbReference type="EMBL" id="KAF6136805.1"/>
    </source>
</evidence>
<proteinExistence type="predicted"/>
<comment type="caution">
    <text evidence="3">The sequence shown here is derived from an EMBL/GenBank/DDBJ whole genome shotgun (WGS) entry which is preliminary data.</text>
</comment>
<feature type="region of interest" description="Disordered" evidence="1">
    <location>
        <begin position="73"/>
        <end position="93"/>
    </location>
</feature>
<dbReference type="EMBL" id="JACGCM010002671">
    <property type="protein sequence ID" value="KAF6136805.1"/>
    <property type="molecule type" value="Genomic_DNA"/>
</dbReference>
<dbReference type="AlphaFoldDB" id="A0A7J7L2G1"/>
<dbReference type="Proteomes" id="UP000541444">
    <property type="component" value="Unassembled WGS sequence"/>
</dbReference>
<feature type="transmembrane region" description="Helical" evidence="2">
    <location>
        <begin position="31"/>
        <end position="53"/>
    </location>
</feature>
<dbReference type="UniPathway" id="UPA00378"/>
<dbReference type="OrthoDB" id="414175at2759"/>
<reference evidence="3 4" key="1">
    <citation type="journal article" date="2020" name="IScience">
        <title>Genome Sequencing of the Endangered Kingdonia uniflora (Circaeasteraceae, Ranunculales) Reveals Potential Mechanisms of Evolutionary Specialization.</title>
        <authorList>
            <person name="Sun Y."/>
            <person name="Deng T."/>
            <person name="Zhang A."/>
            <person name="Moore M.J."/>
            <person name="Landis J.B."/>
            <person name="Lin N."/>
            <person name="Zhang H."/>
            <person name="Zhang X."/>
            <person name="Huang J."/>
            <person name="Zhang X."/>
            <person name="Sun H."/>
            <person name="Wang H."/>
        </authorList>
    </citation>
    <scope>NUCLEOTIDE SEQUENCE [LARGE SCALE GENOMIC DNA]</scope>
    <source>
        <strain evidence="3">TB1705</strain>
        <tissue evidence="3">Leaf</tissue>
    </source>
</reference>
<keyword evidence="4" id="KW-1185">Reference proteome</keyword>
<name>A0A7J7L2G1_9MAGN</name>
<sequence>MNQTSTTTTEMPSSPKFFYPRQSSPSYTRRTLILVFSLVIGISGFVFGSISVLRSSNRCNNFQPRSVSVVWEKANGDGDGDGSSNRGVSSGDQKRHKVMGFVGIQTGFGSVGRRRSLRKTWMPFDQQGLQRISGFVFGTISVLRSSDRCNNFKPRSVSVVWERANGDDASNREDSGGDQKRHKVMGFVGIQTGFGSVGRRPFRKTWMPSATRTSAI</sequence>
<protein>
    <recommendedName>
        <fullName evidence="5">Hexosyltransferase</fullName>
    </recommendedName>
</protein>
<gene>
    <name evidence="3" type="ORF">GIB67_030090</name>
</gene>
<keyword evidence="2" id="KW-0472">Membrane</keyword>
<keyword evidence="2" id="KW-1133">Transmembrane helix</keyword>
<evidence type="ECO:0000313" key="4">
    <source>
        <dbReference type="Proteomes" id="UP000541444"/>
    </source>
</evidence>
<accession>A0A7J7L2G1</accession>
<keyword evidence="2" id="KW-0812">Transmembrane</keyword>